<keyword evidence="2" id="KW-1185">Reference proteome</keyword>
<accession>A0ABX7BA21</accession>
<dbReference type="RefSeq" id="WP_192499005.1">
    <property type="nucleotide sequence ID" value="NZ_CP067420.1"/>
</dbReference>
<dbReference type="InterPro" id="IPR021527">
    <property type="entry name" value="DUF2795"/>
</dbReference>
<evidence type="ECO:0000313" key="2">
    <source>
        <dbReference type="Proteomes" id="UP000595197"/>
    </source>
</evidence>
<name>A0ABX7BA21_9PROT</name>
<sequence>MSKGLDGHSPTDVTHHLKGIDFPAGKEDLVKHAKQQGADESVVDLIGKMPDGRYETMADVMKGVGKAG</sequence>
<evidence type="ECO:0000313" key="1">
    <source>
        <dbReference type="EMBL" id="QQP91211.1"/>
    </source>
</evidence>
<proteinExistence type="predicted"/>
<dbReference type="Pfam" id="PF11387">
    <property type="entry name" value="DUF2795"/>
    <property type="match status" value="1"/>
</dbReference>
<organism evidence="1 2">
    <name type="scientific">Skermanella cutis</name>
    <dbReference type="NCBI Taxonomy" id="2775420"/>
    <lineage>
        <taxon>Bacteria</taxon>
        <taxon>Pseudomonadati</taxon>
        <taxon>Pseudomonadota</taxon>
        <taxon>Alphaproteobacteria</taxon>
        <taxon>Rhodospirillales</taxon>
        <taxon>Azospirillaceae</taxon>
        <taxon>Skermanella</taxon>
    </lineage>
</organism>
<dbReference type="Proteomes" id="UP000595197">
    <property type="component" value="Chromosome"/>
</dbReference>
<reference evidence="1" key="1">
    <citation type="submission" date="2021-02" db="EMBL/GenBank/DDBJ databases">
        <title>Skermanella TT6 skin isolate.</title>
        <authorList>
            <person name="Lee K."/>
            <person name="Ganzorig M."/>
        </authorList>
    </citation>
    <scope>NUCLEOTIDE SEQUENCE</scope>
    <source>
        <strain evidence="1">TT6</strain>
    </source>
</reference>
<protein>
    <submittedName>
        <fullName evidence="1">DUF2795 domain-containing protein</fullName>
    </submittedName>
</protein>
<gene>
    <name evidence="1" type="ORF">IGS68_08390</name>
</gene>
<dbReference type="EMBL" id="CP067420">
    <property type="protein sequence ID" value="QQP91211.1"/>
    <property type="molecule type" value="Genomic_DNA"/>
</dbReference>